<keyword evidence="1" id="KW-1003">Cell membrane</keyword>
<dbReference type="Proteomes" id="UP000322454">
    <property type="component" value="Unassembled WGS sequence"/>
</dbReference>
<proteinExistence type="predicted"/>
<keyword evidence="3 5" id="KW-1133">Transmembrane helix</keyword>
<protein>
    <submittedName>
        <fullName evidence="7">DUF1049 domain-containing protein</fullName>
    </submittedName>
</protein>
<evidence type="ECO:0000256" key="3">
    <source>
        <dbReference type="ARBA" id="ARBA00022989"/>
    </source>
</evidence>
<organism evidence="7 8">
    <name type="scientific">Candidatus Acidulodesulfobacterium acidiphilum</name>
    <dbReference type="NCBI Taxonomy" id="2597224"/>
    <lineage>
        <taxon>Bacteria</taxon>
        <taxon>Deltaproteobacteria</taxon>
        <taxon>Candidatus Acidulodesulfobacterales</taxon>
        <taxon>Candidatus Acidulodesulfobacterium</taxon>
    </lineage>
</organism>
<accession>A0A520XCK2</accession>
<evidence type="ECO:0000259" key="6">
    <source>
        <dbReference type="Pfam" id="PF06305"/>
    </source>
</evidence>
<evidence type="ECO:0000256" key="2">
    <source>
        <dbReference type="ARBA" id="ARBA00022692"/>
    </source>
</evidence>
<evidence type="ECO:0000256" key="4">
    <source>
        <dbReference type="ARBA" id="ARBA00023136"/>
    </source>
</evidence>
<sequence>MAKIINIVLLLVFVILVLDFTIQNHIRVSVKLFGFQSIKLPISVIVYIAILIGILIALIYHFYSVYKIKKDFKKMNKNEQL</sequence>
<feature type="transmembrane region" description="Helical" evidence="5">
    <location>
        <begin position="40"/>
        <end position="63"/>
    </location>
</feature>
<keyword evidence="2 5" id="KW-0812">Transmembrane</keyword>
<gene>
    <name evidence="7" type="ORF">EVJ48_06110</name>
</gene>
<evidence type="ECO:0000313" key="7">
    <source>
        <dbReference type="EMBL" id="RZV38842.1"/>
    </source>
</evidence>
<keyword evidence="4 5" id="KW-0472">Membrane</keyword>
<evidence type="ECO:0000313" key="8">
    <source>
        <dbReference type="Proteomes" id="UP000322454"/>
    </source>
</evidence>
<dbReference type="AlphaFoldDB" id="A0A520XCK2"/>
<evidence type="ECO:0000256" key="5">
    <source>
        <dbReference type="SAM" id="Phobius"/>
    </source>
</evidence>
<reference evidence="7 8" key="1">
    <citation type="submission" date="2019-01" db="EMBL/GenBank/DDBJ databases">
        <title>Insights into ecological role of a new deltaproteobacterial order Candidatus Sinidesulfobacterales (Sva0485) by metagenomics and metatranscriptomics.</title>
        <authorList>
            <person name="Tan S."/>
            <person name="Liu J."/>
            <person name="Fang Y."/>
            <person name="Hedlund B."/>
            <person name="Lian Z.-H."/>
            <person name="Huang L.-Y."/>
            <person name="Li J.-T."/>
            <person name="Huang L.-N."/>
            <person name="Li W.-J."/>
            <person name="Jiang H.-C."/>
            <person name="Dong H.-L."/>
            <person name="Shu W.-S."/>
        </authorList>
    </citation>
    <scope>NUCLEOTIDE SEQUENCE [LARGE SCALE GENOMIC DNA]</scope>
    <source>
        <strain evidence="7">AP4</strain>
    </source>
</reference>
<feature type="domain" description="Lipopolysaccharide assembly protein A" evidence="6">
    <location>
        <begin position="23"/>
        <end position="78"/>
    </location>
</feature>
<dbReference type="GO" id="GO:0005886">
    <property type="term" value="C:plasma membrane"/>
    <property type="evidence" value="ECO:0007669"/>
    <property type="project" value="InterPro"/>
</dbReference>
<evidence type="ECO:0000256" key="1">
    <source>
        <dbReference type="ARBA" id="ARBA00022475"/>
    </source>
</evidence>
<comment type="caution">
    <text evidence="7">The sequence shown here is derived from an EMBL/GenBank/DDBJ whole genome shotgun (WGS) entry which is preliminary data.</text>
</comment>
<dbReference type="Pfam" id="PF06305">
    <property type="entry name" value="LapA_dom"/>
    <property type="match status" value="1"/>
</dbReference>
<dbReference type="InterPro" id="IPR010445">
    <property type="entry name" value="LapA_dom"/>
</dbReference>
<dbReference type="EMBL" id="SHMQ01000014">
    <property type="protein sequence ID" value="RZV38842.1"/>
    <property type="molecule type" value="Genomic_DNA"/>
</dbReference>
<name>A0A520XCK2_9DELT</name>